<name>A0A8S1ELW4_9PELO</name>
<evidence type="ECO:0000256" key="5">
    <source>
        <dbReference type="ARBA" id="ARBA00023306"/>
    </source>
</evidence>
<keyword evidence="5" id="KW-0131">Cell cycle</keyword>
<dbReference type="SMART" id="SM01013">
    <property type="entry name" value="APC2"/>
    <property type="match status" value="1"/>
</dbReference>
<dbReference type="PANTHER" id="PTHR45957">
    <property type="entry name" value="ANAPHASE-PROMOTING COMPLEX SUBUNIT 2"/>
    <property type="match status" value="1"/>
</dbReference>
<dbReference type="SUPFAM" id="SSF75632">
    <property type="entry name" value="Cullin homology domain"/>
    <property type="match status" value="1"/>
</dbReference>
<dbReference type="InterPro" id="IPR016158">
    <property type="entry name" value="Cullin_homology"/>
</dbReference>
<organism evidence="8 9">
    <name type="scientific">Caenorhabditis bovis</name>
    <dbReference type="NCBI Taxonomy" id="2654633"/>
    <lineage>
        <taxon>Eukaryota</taxon>
        <taxon>Metazoa</taxon>
        <taxon>Ecdysozoa</taxon>
        <taxon>Nematoda</taxon>
        <taxon>Chromadorea</taxon>
        <taxon>Rhabditida</taxon>
        <taxon>Rhabditina</taxon>
        <taxon>Rhabditomorpha</taxon>
        <taxon>Rhabditoidea</taxon>
        <taxon>Rhabditidae</taxon>
        <taxon>Peloderinae</taxon>
        <taxon>Caenorhabditis</taxon>
    </lineage>
</organism>
<dbReference type="GO" id="GO:0007091">
    <property type="term" value="P:metaphase/anaphase transition of mitotic cell cycle"/>
    <property type="evidence" value="ECO:0007669"/>
    <property type="project" value="TreeGrafter"/>
</dbReference>
<feature type="domain" description="Cullin family profile" evidence="7">
    <location>
        <begin position="358"/>
        <end position="588"/>
    </location>
</feature>
<dbReference type="InterPro" id="IPR059120">
    <property type="entry name" value="Cullin-like_AB"/>
</dbReference>
<dbReference type="PROSITE" id="PS50069">
    <property type="entry name" value="CULLIN_2"/>
    <property type="match status" value="1"/>
</dbReference>
<evidence type="ECO:0000313" key="8">
    <source>
        <dbReference type="EMBL" id="CAB3403088.1"/>
    </source>
</evidence>
<dbReference type="GO" id="GO:0031625">
    <property type="term" value="F:ubiquitin protein ligase binding"/>
    <property type="evidence" value="ECO:0007669"/>
    <property type="project" value="InterPro"/>
</dbReference>
<evidence type="ECO:0000256" key="3">
    <source>
        <dbReference type="ARBA" id="ARBA00022776"/>
    </source>
</evidence>
<dbReference type="Pfam" id="PF25773">
    <property type="entry name" value="TPR_ANAPC2"/>
    <property type="match status" value="1"/>
</dbReference>
<evidence type="ECO:0000259" key="7">
    <source>
        <dbReference type="PROSITE" id="PS50069"/>
    </source>
</evidence>
<dbReference type="InterPro" id="IPR036388">
    <property type="entry name" value="WH-like_DNA-bd_sf"/>
</dbReference>
<dbReference type="GO" id="GO:0070979">
    <property type="term" value="P:protein K11-linked ubiquitination"/>
    <property type="evidence" value="ECO:0007669"/>
    <property type="project" value="TreeGrafter"/>
</dbReference>
<dbReference type="EMBL" id="CADEPM010000003">
    <property type="protein sequence ID" value="CAB3403088.1"/>
    <property type="molecule type" value="Genomic_DNA"/>
</dbReference>
<proteinExistence type="inferred from homology"/>
<dbReference type="Proteomes" id="UP000494206">
    <property type="component" value="Unassembled WGS sequence"/>
</dbReference>
<dbReference type="GO" id="GO:0006511">
    <property type="term" value="P:ubiquitin-dependent protein catabolic process"/>
    <property type="evidence" value="ECO:0007669"/>
    <property type="project" value="InterPro"/>
</dbReference>
<dbReference type="Gene3D" id="1.20.1310.10">
    <property type="entry name" value="Cullin Repeats"/>
    <property type="match status" value="1"/>
</dbReference>
<evidence type="ECO:0000313" key="9">
    <source>
        <dbReference type="Proteomes" id="UP000494206"/>
    </source>
</evidence>
<dbReference type="GO" id="GO:0051301">
    <property type="term" value="P:cell division"/>
    <property type="evidence" value="ECO:0007669"/>
    <property type="project" value="UniProtKB-KW"/>
</dbReference>
<keyword evidence="4" id="KW-0833">Ubl conjugation pathway</keyword>
<evidence type="ECO:0000256" key="4">
    <source>
        <dbReference type="ARBA" id="ARBA00022786"/>
    </source>
</evidence>
<keyword evidence="3" id="KW-0498">Mitosis</keyword>
<reference evidence="8 9" key="1">
    <citation type="submission" date="2020-04" db="EMBL/GenBank/DDBJ databases">
        <authorList>
            <person name="Laetsch R D."/>
            <person name="Stevens L."/>
            <person name="Kumar S."/>
            <person name="Blaxter L. M."/>
        </authorList>
    </citation>
    <scope>NUCLEOTIDE SEQUENCE [LARGE SCALE GENOMIC DNA]</scope>
</reference>
<dbReference type="InterPro" id="IPR014786">
    <property type="entry name" value="ANAPC2_C"/>
</dbReference>
<dbReference type="Pfam" id="PF26557">
    <property type="entry name" value="Cullin_AB"/>
    <property type="match status" value="1"/>
</dbReference>
<dbReference type="AlphaFoldDB" id="A0A8S1ELW4"/>
<dbReference type="GO" id="GO:0005680">
    <property type="term" value="C:anaphase-promoting complex"/>
    <property type="evidence" value="ECO:0007669"/>
    <property type="project" value="TreeGrafter"/>
</dbReference>
<evidence type="ECO:0000256" key="6">
    <source>
        <dbReference type="PROSITE-ProRule" id="PRU00330"/>
    </source>
</evidence>
<dbReference type="InterPro" id="IPR044554">
    <property type="entry name" value="ANAPC2"/>
</dbReference>
<comment type="similarity">
    <text evidence="6">Belongs to the cullin family.</text>
</comment>
<dbReference type="Gene3D" id="3.30.230.130">
    <property type="entry name" value="Cullin, Chain C, Domain 2"/>
    <property type="match status" value="1"/>
</dbReference>
<gene>
    <name evidence="8" type="ORF">CBOVIS_LOCUS5607</name>
</gene>
<dbReference type="InterPro" id="IPR057975">
    <property type="entry name" value="TPR_ANAPC2"/>
</dbReference>
<accession>A0A8S1ELW4</accession>
<dbReference type="OrthoDB" id="5581181at2759"/>
<dbReference type="Gene3D" id="1.10.10.10">
    <property type="entry name" value="Winged helix-like DNA-binding domain superfamily/Winged helix DNA-binding domain"/>
    <property type="match status" value="1"/>
</dbReference>
<dbReference type="InterPro" id="IPR036317">
    <property type="entry name" value="Cullin_homology_sf"/>
</dbReference>
<keyword evidence="2" id="KW-0132">Cell division</keyword>
<sequence length="823" mass="94701">MDEAEAEEVLRNEQRFKEEIIDRKSVLWLELERHHPCSRSAKTIAELQKCVDYTLEVLRKTCADFNISEERGNCLIAQLMFPMQERQSIAMLLKPYFLGNFMHWRLSSTKTSTPIIEPNLPKSEEEVPKEEVDIYIATFSKFLHTLVHSPISIKSHLNWILTSVLREVASAYVRIQLQNHIDVINCLWFSELLTVLQQWCSLLKSETSFGIAAPFIYKDITKYLTETIYQDVVEDYPSRYNAIVTLRLCLQNSNNYGREMLAKRLISDIEKKLLLAAVDTKVILNAYASCVEALRELDTTCVLMHRVCGVIKEYLKKRPDTVQQIISYITSDKKEELEKDMTNTKRTAMMDEEELKGVNDEFLPENLDTTGWNKWEPHPMDAPIGESSQGRQGVDVFNMLVSVYGSKEMFVKEYRSLLAERLSNSDKKDPEFEKRYLNLLKLRFQYSELQHCEVMLSDVVQSQKIDKLVAKLDVLPISACIISAHYWPKIEADPGSQKLPEPIEQAMEKYAATYSKQKERRNLNWIKGAGCVQVEIELDGFAIEKTVPNTQAAVLYLLLEREIWTAAEIAEQLGISSTVAKRRLDWWTKQGLLSVQPGTTSESWSLTRNPSMMATNRAKSPEPIDEDELANDDAADMIESLEQYWSYTLNYISNHSTNGEVKAERMHRVYRMFGSPTSAGPTLDHVIAFLQRKVQMGLLTCEFHFPAILVSRNALDVYYERLASCPQDTETIEEWLKQCVSPQIENLNSDSQGKSRVFALNRHFQLDEMKTMPQYNDGFSYINKHSPSLLSFVNLSQDDLLLLPILVERIHGGKSKRNVKKEL</sequence>
<protein>
    <recommendedName>
        <fullName evidence="1">Anaphase-promoting complex subunit 2</fullName>
    </recommendedName>
</protein>
<evidence type="ECO:0000256" key="1">
    <source>
        <dbReference type="ARBA" id="ARBA00016068"/>
    </source>
</evidence>
<comment type="caution">
    <text evidence="8">The sequence shown here is derived from an EMBL/GenBank/DDBJ whole genome shotgun (WGS) entry which is preliminary data.</text>
</comment>
<dbReference type="PANTHER" id="PTHR45957:SF1">
    <property type="entry name" value="ANAPHASE-PROMOTING COMPLEX SUBUNIT 2"/>
    <property type="match status" value="1"/>
</dbReference>
<dbReference type="SMART" id="SM00182">
    <property type="entry name" value="CULLIN"/>
    <property type="match status" value="1"/>
</dbReference>
<evidence type="ECO:0000256" key="2">
    <source>
        <dbReference type="ARBA" id="ARBA00022618"/>
    </source>
</evidence>
<keyword evidence="9" id="KW-1185">Reference proteome</keyword>